<dbReference type="EMBL" id="JABZEC010000002">
    <property type="protein sequence ID" value="NVY96208.1"/>
    <property type="molecule type" value="Genomic_DNA"/>
</dbReference>
<reference evidence="4 5" key="1">
    <citation type="submission" date="2020-06" db="EMBL/GenBank/DDBJ databases">
        <authorList>
            <person name="Kang J."/>
        </authorList>
    </citation>
    <scope>NUCLEOTIDE SEQUENCE [LARGE SCALE GENOMIC DNA]</scope>
    <source>
        <strain evidence="4 5">DCY120</strain>
    </source>
</reference>
<feature type="transmembrane region" description="Helical" evidence="2">
    <location>
        <begin position="48"/>
        <end position="69"/>
    </location>
</feature>
<comment type="caution">
    <text evidence="4">The sequence shown here is derived from an EMBL/GenBank/DDBJ whole genome shotgun (WGS) entry which is preliminary data.</text>
</comment>
<keyword evidence="2" id="KW-0472">Membrane</keyword>
<keyword evidence="4" id="KW-0808">Transferase</keyword>
<gene>
    <name evidence="4" type="ORF">HU830_03325</name>
</gene>
<accession>A0A850RBN5</accession>
<dbReference type="Proteomes" id="UP000563523">
    <property type="component" value="Unassembled WGS sequence"/>
</dbReference>
<proteinExistence type="inferred from homology"/>
<dbReference type="Pfam" id="PF02397">
    <property type="entry name" value="Bac_transf"/>
    <property type="match status" value="1"/>
</dbReference>
<feature type="domain" description="Bacterial sugar transferase" evidence="3">
    <location>
        <begin position="43"/>
        <end position="231"/>
    </location>
</feature>
<dbReference type="AlphaFoldDB" id="A0A850RBN5"/>
<evidence type="ECO:0000313" key="4">
    <source>
        <dbReference type="EMBL" id="NVY96208.1"/>
    </source>
</evidence>
<keyword evidence="2" id="KW-1133">Transmembrane helix</keyword>
<protein>
    <submittedName>
        <fullName evidence="4">Sugar transferase</fullName>
    </submittedName>
</protein>
<sequence length="236" mass="27248">MHNQQQISPSKLLAKDKFPGKVGEHIQIKSKELDRQWGYRLVKRLSDIVLSGAGLVVLLPVFLILAGMIKLDDPQGPIFFRQTRIGKKEKRFQIYKLRSMCVDAEAKLDKLLEQNEVEGAMFKIKDDPRVTKVGHFLRRTSLDELPQLWNVLKGDMSLVGPRPPLPHEVADYTDYDKQRLLVIPGCTGLWQVSERNEVGFYEMVELDLAYIRNRSIWNDLKIIFRTLSIMVKPNGY</sequence>
<dbReference type="InterPro" id="IPR003362">
    <property type="entry name" value="Bact_transf"/>
</dbReference>
<evidence type="ECO:0000256" key="1">
    <source>
        <dbReference type="ARBA" id="ARBA00006464"/>
    </source>
</evidence>
<evidence type="ECO:0000313" key="5">
    <source>
        <dbReference type="Proteomes" id="UP000563523"/>
    </source>
</evidence>
<dbReference type="RefSeq" id="WP_176942362.1">
    <property type="nucleotide sequence ID" value="NZ_JABZEC010000002.1"/>
</dbReference>
<keyword evidence="2" id="KW-0812">Transmembrane</keyword>
<organism evidence="4 5">
    <name type="scientific">Bombilactobacillus apium</name>
    <dbReference type="NCBI Taxonomy" id="2675299"/>
    <lineage>
        <taxon>Bacteria</taxon>
        <taxon>Bacillati</taxon>
        <taxon>Bacillota</taxon>
        <taxon>Bacilli</taxon>
        <taxon>Lactobacillales</taxon>
        <taxon>Lactobacillaceae</taxon>
        <taxon>Bombilactobacillus</taxon>
    </lineage>
</organism>
<keyword evidence="5" id="KW-1185">Reference proteome</keyword>
<dbReference type="GO" id="GO:0016780">
    <property type="term" value="F:phosphotransferase activity, for other substituted phosphate groups"/>
    <property type="evidence" value="ECO:0007669"/>
    <property type="project" value="TreeGrafter"/>
</dbReference>
<dbReference type="PANTHER" id="PTHR30576">
    <property type="entry name" value="COLANIC BIOSYNTHESIS UDP-GLUCOSE LIPID CARRIER TRANSFERASE"/>
    <property type="match status" value="1"/>
</dbReference>
<name>A0A850RBN5_9LACO</name>
<evidence type="ECO:0000256" key="2">
    <source>
        <dbReference type="SAM" id="Phobius"/>
    </source>
</evidence>
<dbReference type="PANTHER" id="PTHR30576:SF0">
    <property type="entry name" value="UNDECAPRENYL-PHOSPHATE N-ACETYLGALACTOSAMINYL 1-PHOSPHATE TRANSFERASE-RELATED"/>
    <property type="match status" value="1"/>
</dbReference>
<comment type="similarity">
    <text evidence="1">Belongs to the bacterial sugar transferase family.</text>
</comment>
<evidence type="ECO:0000259" key="3">
    <source>
        <dbReference type="Pfam" id="PF02397"/>
    </source>
</evidence>